<dbReference type="SMART" id="SM00382">
    <property type="entry name" value="AAA"/>
    <property type="match status" value="1"/>
</dbReference>
<dbReference type="RefSeq" id="WP_113935036.1">
    <property type="nucleotide sequence ID" value="NZ_JACCEU010000013.1"/>
</dbReference>
<organism evidence="6 7">
    <name type="scientific">Eoetvoesiella caeni</name>
    <dbReference type="NCBI Taxonomy" id="645616"/>
    <lineage>
        <taxon>Bacteria</taxon>
        <taxon>Pseudomonadati</taxon>
        <taxon>Pseudomonadota</taxon>
        <taxon>Betaproteobacteria</taxon>
        <taxon>Burkholderiales</taxon>
        <taxon>Alcaligenaceae</taxon>
        <taxon>Eoetvoesiella</taxon>
    </lineage>
</organism>
<reference evidence="6 7" key="1">
    <citation type="submission" date="2018-06" db="EMBL/GenBank/DDBJ databases">
        <title>Genomic Encyclopedia of Type Strains, Phase IV (KMG-IV): sequencing the most valuable type-strain genomes for metagenomic binning, comparative biology and taxonomic classification.</title>
        <authorList>
            <person name="Goeker M."/>
        </authorList>
    </citation>
    <scope>NUCLEOTIDE SEQUENCE [LARGE SCALE GENOMIC DNA]</scope>
    <source>
        <strain evidence="6 7">DSM 25520</strain>
    </source>
</reference>
<keyword evidence="2" id="KW-0472">Membrane</keyword>
<dbReference type="OrthoDB" id="9781337at2"/>
<name>A0A366H1R5_9BURK</name>
<evidence type="ECO:0000256" key="2">
    <source>
        <dbReference type="ARBA" id="ARBA00022475"/>
    </source>
</evidence>
<keyword evidence="3" id="KW-0547">Nucleotide-binding</keyword>
<dbReference type="InterPro" id="IPR003593">
    <property type="entry name" value="AAA+_ATPase"/>
</dbReference>
<evidence type="ECO:0000256" key="1">
    <source>
        <dbReference type="ARBA" id="ARBA00022448"/>
    </source>
</evidence>
<comment type="caution">
    <text evidence="6">The sequence shown here is derived from an EMBL/GenBank/DDBJ whole genome shotgun (WGS) entry which is preliminary data.</text>
</comment>
<evidence type="ECO:0000259" key="5">
    <source>
        <dbReference type="PROSITE" id="PS50893"/>
    </source>
</evidence>
<dbReference type="InterPro" id="IPR003439">
    <property type="entry name" value="ABC_transporter-like_ATP-bd"/>
</dbReference>
<keyword evidence="7" id="KW-1185">Reference proteome</keyword>
<dbReference type="InterPro" id="IPR051120">
    <property type="entry name" value="ABC_AA/LPS_Transport"/>
</dbReference>
<keyword evidence="4 6" id="KW-0067">ATP-binding</keyword>
<keyword evidence="1" id="KW-0813">Transport</keyword>
<dbReference type="PANTHER" id="PTHR45772:SF9">
    <property type="entry name" value="CONSERVED COMPONENT OF ABC TRANSPORTER FOR NATURAL AMINO ACIDS"/>
    <property type="match status" value="1"/>
</dbReference>
<dbReference type="SUPFAM" id="SSF52540">
    <property type="entry name" value="P-loop containing nucleoside triphosphate hydrolases"/>
    <property type="match status" value="1"/>
</dbReference>
<dbReference type="PANTHER" id="PTHR45772">
    <property type="entry name" value="CONSERVED COMPONENT OF ABC TRANSPORTER FOR NATURAL AMINO ACIDS-RELATED"/>
    <property type="match status" value="1"/>
</dbReference>
<dbReference type="EMBL" id="QNRQ01000017">
    <property type="protein sequence ID" value="RBP35456.1"/>
    <property type="molecule type" value="Genomic_DNA"/>
</dbReference>
<dbReference type="AlphaFoldDB" id="A0A366H1R5"/>
<evidence type="ECO:0000313" key="6">
    <source>
        <dbReference type="EMBL" id="RBP35456.1"/>
    </source>
</evidence>
<dbReference type="PROSITE" id="PS50893">
    <property type="entry name" value="ABC_TRANSPORTER_2"/>
    <property type="match status" value="1"/>
</dbReference>
<dbReference type="GO" id="GO:0016887">
    <property type="term" value="F:ATP hydrolysis activity"/>
    <property type="evidence" value="ECO:0007669"/>
    <property type="project" value="InterPro"/>
</dbReference>
<keyword evidence="2" id="KW-1003">Cell membrane</keyword>
<evidence type="ECO:0000256" key="4">
    <source>
        <dbReference type="ARBA" id="ARBA00022840"/>
    </source>
</evidence>
<protein>
    <submittedName>
        <fullName evidence="6">Amino acid/amide ABC transporter ATP-binding protein 1 (HAAT family)</fullName>
    </submittedName>
</protein>
<dbReference type="Pfam" id="PF00005">
    <property type="entry name" value="ABC_tran"/>
    <property type="match status" value="1"/>
</dbReference>
<dbReference type="InterPro" id="IPR027417">
    <property type="entry name" value="P-loop_NTPase"/>
</dbReference>
<dbReference type="GO" id="GO:0005886">
    <property type="term" value="C:plasma membrane"/>
    <property type="evidence" value="ECO:0007669"/>
    <property type="project" value="TreeGrafter"/>
</dbReference>
<proteinExistence type="predicted"/>
<gene>
    <name evidence="6" type="ORF">DFR37_11760</name>
</gene>
<sequence>MNVQQLEPAVSVSAKPSTPALLRVEGVSVQFGALAAISDINLGMSTGEVLGLIGPNGAGKTTLVNCISGFLNPTKGSISLNDKPVGKWSPEQARKLGVARTFQGGRLFGALTVLENVEVAGLGLGMSRSQARTQAQELLGWVGFRGDLNGKAVDIPYVDERRVGMARALIGKPDFLLLDEPAAGMSDDECAHLGRLIQEIASSMSCGVLLIEHNMGLIKEVCDWTLVMSSGCELAVGPPEQTLSDKKVISAYLGEEE</sequence>
<dbReference type="Gene3D" id="3.40.50.300">
    <property type="entry name" value="P-loop containing nucleotide triphosphate hydrolases"/>
    <property type="match status" value="1"/>
</dbReference>
<feature type="domain" description="ABC transporter" evidence="5">
    <location>
        <begin position="22"/>
        <end position="255"/>
    </location>
</feature>
<evidence type="ECO:0000256" key="3">
    <source>
        <dbReference type="ARBA" id="ARBA00022741"/>
    </source>
</evidence>
<dbReference type="Proteomes" id="UP000253628">
    <property type="component" value="Unassembled WGS sequence"/>
</dbReference>
<accession>A0A366H1R5</accession>
<evidence type="ECO:0000313" key="7">
    <source>
        <dbReference type="Proteomes" id="UP000253628"/>
    </source>
</evidence>
<dbReference type="GO" id="GO:0005524">
    <property type="term" value="F:ATP binding"/>
    <property type="evidence" value="ECO:0007669"/>
    <property type="project" value="UniProtKB-KW"/>
</dbReference>